<sequence length="120" mass="13135">MMNATVDMDYQETIRAAAQAFIERHQGEHLGDLGQLLGRATDHLVESLEVKEPLANHLVHQAYSNVLAVNGRQRIDLQASAEMTVVISDPVRGLAWSVPVHLIYEHLIAAGYGKPVSPAT</sequence>
<evidence type="ECO:0000313" key="1">
    <source>
        <dbReference type="EMBL" id="KPZ10705.1"/>
    </source>
</evidence>
<dbReference type="RefSeq" id="WP_024691066.1">
    <property type="nucleotide sequence ID" value="NZ_LJRI01000169.1"/>
</dbReference>
<dbReference type="PATRIC" id="fig|264459.3.peg.4879"/>
<organism evidence="1 2">
    <name type="scientific">Pseudomonas syringae pv. spinaceae</name>
    <dbReference type="NCBI Taxonomy" id="264459"/>
    <lineage>
        <taxon>Bacteria</taxon>
        <taxon>Pseudomonadati</taxon>
        <taxon>Pseudomonadota</taxon>
        <taxon>Gammaproteobacteria</taxon>
        <taxon>Pseudomonadales</taxon>
        <taxon>Pseudomonadaceae</taxon>
        <taxon>Pseudomonas</taxon>
        <taxon>Pseudomonas syringae</taxon>
    </lineage>
</organism>
<accession>A0A0N8TCG2</accession>
<dbReference type="EMBL" id="LJRI01000169">
    <property type="protein sequence ID" value="KPZ10705.1"/>
    <property type="molecule type" value="Genomic_DNA"/>
</dbReference>
<proteinExistence type="predicted"/>
<reference evidence="1 2" key="1">
    <citation type="submission" date="2015-09" db="EMBL/GenBank/DDBJ databases">
        <title>Genome announcement of multiple Pseudomonas syringae strains.</title>
        <authorList>
            <person name="Thakur S."/>
            <person name="Wang P.W."/>
            <person name="Gong Y."/>
            <person name="Weir B.S."/>
            <person name="Guttman D.S."/>
        </authorList>
    </citation>
    <scope>NUCLEOTIDE SEQUENCE [LARGE SCALE GENOMIC DNA]</scope>
    <source>
        <strain evidence="1 2">ICMP16929</strain>
    </source>
</reference>
<protein>
    <submittedName>
        <fullName evidence="1">Uncharacterized protein</fullName>
    </submittedName>
</protein>
<gene>
    <name evidence="1" type="ORF">ALO94_03027</name>
</gene>
<name>A0A0N8TCG2_PSESX</name>
<evidence type="ECO:0000313" key="2">
    <source>
        <dbReference type="Proteomes" id="UP000050384"/>
    </source>
</evidence>
<comment type="caution">
    <text evidence="1">The sequence shown here is derived from an EMBL/GenBank/DDBJ whole genome shotgun (WGS) entry which is preliminary data.</text>
</comment>
<dbReference type="AlphaFoldDB" id="A0A0N8TCG2"/>
<dbReference type="Proteomes" id="UP000050384">
    <property type="component" value="Unassembled WGS sequence"/>
</dbReference>